<feature type="compositionally biased region" description="Acidic residues" evidence="1">
    <location>
        <begin position="9"/>
        <end position="21"/>
    </location>
</feature>
<evidence type="ECO:0000259" key="2">
    <source>
        <dbReference type="Pfam" id="PF04873"/>
    </source>
</evidence>
<evidence type="ECO:0000256" key="1">
    <source>
        <dbReference type="SAM" id="MobiDB-lite"/>
    </source>
</evidence>
<dbReference type="GO" id="GO:0005634">
    <property type="term" value="C:nucleus"/>
    <property type="evidence" value="ECO:0007669"/>
    <property type="project" value="InterPro"/>
</dbReference>
<dbReference type="PANTHER" id="PTHR33305:SF29">
    <property type="entry name" value="ETHYLENE INSENSITIVE 3-LIKE 5 PROTEIN"/>
    <property type="match status" value="1"/>
</dbReference>
<protein>
    <submittedName>
        <fullName evidence="3">Ethylene insensitive 3-like protein</fullName>
    </submittedName>
</protein>
<feature type="region of interest" description="Disordered" evidence="1">
    <location>
        <begin position="37"/>
        <end position="66"/>
    </location>
</feature>
<gene>
    <name evidence="3" type="ORF">O6P43_030449</name>
</gene>
<dbReference type="Pfam" id="PF04873">
    <property type="entry name" value="EIN3_DNA-bd"/>
    <property type="match status" value="1"/>
</dbReference>
<feature type="domain" description="Ethylene insensitive 3-like DNA-binding" evidence="2">
    <location>
        <begin position="23"/>
        <end position="103"/>
    </location>
</feature>
<dbReference type="EMBL" id="JARAOO010000013">
    <property type="protein sequence ID" value="KAJ7945383.1"/>
    <property type="molecule type" value="Genomic_DNA"/>
</dbReference>
<evidence type="ECO:0000313" key="3">
    <source>
        <dbReference type="EMBL" id="KAJ7945383.1"/>
    </source>
</evidence>
<reference evidence="3" key="1">
    <citation type="journal article" date="2023" name="Science">
        <title>Elucidation of the pathway for biosynthesis of saponin adjuvants from the soapbark tree.</title>
        <authorList>
            <person name="Reed J."/>
            <person name="Orme A."/>
            <person name="El-Demerdash A."/>
            <person name="Owen C."/>
            <person name="Martin L.B.B."/>
            <person name="Misra R.C."/>
            <person name="Kikuchi S."/>
            <person name="Rejzek M."/>
            <person name="Martin A.C."/>
            <person name="Harkess A."/>
            <person name="Leebens-Mack J."/>
            <person name="Louveau T."/>
            <person name="Stephenson M.J."/>
            <person name="Osbourn A."/>
        </authorList>
    </citation>
    <scope>NUCLEOTIDE SEQUENCE</scope>
    <source>
        <strain evidence="3">S10</strain>
    </source>
</reference>
<dbReference type="InterPro" id="IPR006957">
    <property type="entry name" value="EIN3"/>
</dbReference>
<proteinExistence type="predicted"/>
<sequence>MVEIHGELLEQDEEEAEEISLDEPKKRMWKDRMHLEKLKNKKHDKEEADIDHDEPQTLVKQEASRRKMSRAQDSILQYMVKIMEIYKAQCFVYWIVPDKGKPEPSMEQNDDHDQKAQEDITDALGSDTGITALVSKEGTCVCCSISEKRKRVIDQDQNTNVDKLYACQNTECPQSEMALGFVDKNARTDHESLCAYRTNHNDQGDIIPCSYIHPSNDPQMTGLPAPDWFDNIDLAWAVNENGGEHSLSEAAGEVSNSIVED</sequence>
<name>A0AAD7KT99_QUISA</name>
<keyword evidence="4" id="KW-1185">Reference proteome</keyword>
<comment type="caution">
    <text evidence="3">The sequence shown here is derived from an EMBL/GenBank/DDBJ whole genome shotgun (WGS) entry which is preliminary data.</text>
</comment>
<dbReference type="GO" id="GO:0003700">
    <property type="term" value="F:DNA-binding transcription factor activity"/>
    <property type="evidence" value="ECO:0007669"/>
    <property type="project" value="InterPro"/>
</dbReference>
<dbReference type="PANTHER" id="PTHR33305">
    <property type="entry name" value="ETHYLENE INSENSITIVE 3-LIKE 2 PROTEIN"/>
    <property type="match status" value="1"/>
</dbReference>
<feature type="compositionally biased region" description="Basic and acidic residues" evidence="1">
    <location>
        <begin position="37"/>
        <end position="46"/>
    </location>
</feature>
<feature type="region of interest" description="Disordered" evidence="1">
    <location>
        <begin position="1"/>
        <end position="25"/>
    </location>
</feature>
<dbReference type="InterPro" id="IPR047091">
    <property type="entry name" value="EIN3-like_DNA-bd"/>
</dbReference>
<accession>A0AAD7KT99</accession>
<dbReference type="GO" id="GO:0003677">
    <property type="term" value="F:DNA binding"/>
    <property type="evidence" value="ECO:0007669"/>
    <property type="project" value="TreeGrafter"/>
</dbReference>
<dbReference type="AlphaFoldDB" id="A0AAD7KT99"/>
<organism evidence="3 4">
    <name type="scientific">Quillaja saponaria</name>
    <name type="common">Soap bark tree</name>
    <dbReference type="NCBI Taxonomy" id="32244"/>
    <lineage>
        <taxon>Eukaryota</taxon>
        <taxon>Viridiplantae</taxon>
        <taxon>Streptophyta</taxon>
        <taxon>Embryophyta</taxon>
        <taxon>Tracheophyta</taxon>
        <taxon>Spermatophyta</taxon>
        <taxon>Magnoliopsida</taxon>
        <taxon>eudicotyledons</taxon>
        <taxon>Gunneridae</taxon>
        <taxon>Pentapetalae</taxon>
        <taxon>rosids</taxon>
        <taxon>fabids</taxon>
        <taxon>Fabales</taxon>
        <taxon>Quillajaceae</taxon>
        <taxon>Quillaja</taxon>
    </lineage>
</organism>
<dbReference type="KEGG" id="qsa:O6P43_030449"/>
<dbReference type="Proteomes" id="UP001163823">
    <property type="component" value="Chromosome 13"/>
</dbReference>
<evidence type="ECO:0000313" key="4">
    <source>
        <dbReference type="Proteomes" id="UP001163823"/>
    </source>
</evidence>